<dbReference type="OrthoDB" id="1814359at2"/>
<dbReference type="RefSeq" id="WP_074886390.1">
    <property type="nucleotide sequence ID" value="NZ_FOXO01000008.1"/>
</dbReference>
<sequence length="382" mass="44301">MNVLILGLETLNNMGEKFIIECTKYILKDAKYDYEVCDFEPQMTLYKKLIYFFLIAVSKTINNIEYSAKIEYLAVIFRCRKKYIQHIKKSDKIVVAAGSIKYSTQHLWAYYCLAINIAEKFNKDVMFDAANIQKYCDADWRCRYLARHLKSKNVKVITTRSGRAGLERIENEYKLPLHQVHGAVGDIAYWLPDLYDIRSVPKTEIVGINLISGNTYIRYGGSISQEKLLDVYTELLLMLETAGIKWELFTNGLPADFEFGKRLIKKVSMNSQIYVPSTARQLAEKIKSYNLIFGARLHACICAYVFDVPVVGMVWDEKMSEFAAVAGISDLFLSEENITAENIFCHIKDLYQNGYSYDVEKRNDYKYKTRKYIIDYLKNTEN</sequence>
<evidence type="ECO:0000313" key="3">
    <source>
        <dbReference type="Proteomes" id="UP000182624"/>
    </source>
</evidence>
<evidence type="ECO:0000259" key="1">
    <source>
        <dbReference type="Pfam" id="PF04230"/>
    </source>
</evidence>
<name>A0A1I5TBF6_9FIRM</name>
<accession>A0A1I5TBF6</accession>
<protein>
    <submittedName>
        <fullName evidence="2">Polysaccharide pyruvyl transferase family protein WcaK</fullName>
    </submittedName>
</protein>
<proteinExistence type="predicted"/>
<organism evidence="2 3">
    <name type="scientific">Butyrivibrio proteoclasticus</name>
    <dbReference type="NCBI Taxonomy" id="43305"/>
    <lineage>
        <taxon>Bacteria</taxon>
        <taxon>Bacillati</taxon>
        <taxon>Bacillota</taxon>
        <taxon>Clostridia</taxon>
        <taxon>Lachnospirales</taxon>
        <taxon>Lachnospiraceae</taxon>
        <taxon>Butyrivibrio</taxon>
    </lineage>
</organism>
<dbReference type="AlphaFoldDB" id="A0A1I5TBF6"/>
<dbReference type="EMBL" id="FOXO01000008">
    <property type="protein sequence ID" value="SFP80308.1"/>
    <property type="molecule type" value="Genomic_DNA"/>
</dbReference>
<gene>
    <name evidence="2" type="ORF">SAMN04487928_108112</name>
</gene>
<dbReference type="Proteomes" id="UP000182624">
    <property type="component" value="Unassembled WGS sequence"/>
</dbReference>
<dbReference type="GO" id="GO:0016740">
    <property type="term" value="F:transferase activity"/>
    <property type="evidence" value="ECO:0007669"/>
    <property type="project" value="UniProtKB-KW"/>
</dbReference>
<reference evidence="3" key="1">
    <citation type="submission" date="2016-10" db="EMBL/GenBank/DDBJ databases">
        <authorList>
            <person name="Varghese N."/>
            <person name="Submissions S."/>
        </authorList>
    </citation>
    <scope>NUCLEOTIDE SEQUENCE [LARGE SCALE GENOMIC DNA]</scope>
    <source>
        <strain evidence="3">P18</strain>
    </source>
</reference>
<dbReference type="InterPro" id="IPR007345">
    <property type="entry name" value="Polysacch_pyruvyl_Trfase"/>
</dbReference>
<evidence type="ECO:0000313" key="2">
    <source>
        <dbReference type="EMBL" id="SFP80308.1"/>
    </source>
</evidence>
<dbReference type="Pfam" id="PF04230">
    <property type="entry name" value="PS_pyruv_trans"/>
    <property type="match status" value="1"/>
</dbReference>
<feature type="domain" description="Polysaccharide pyruvyl transferase" evidence="1">
    <location>
        <begin position="13"/>
        <end position="316"/>
    </location>
</feature>
<dbReference type="PANTHER" id="PTHR36836">
    <property type="entry name" value="COLANIC ACID BIOSYNTHESIS PROTEIN WCAK"/>
    <property type="match status" value="1"/>
</dbReference>
<dbReference type="PANTHER" id="PTHR36836:SF1">
    <property type="entry name" value="COLANIC ACID BIOSYNTHESIS PROTEIN WCAK"/>
    <property type="match status" value="1"/>
</dbReference>
<keyword evidence="3" id="KW-1185">Reference proteome</keyword>
<keyword evidence="2" id="KW-0808">Transferase</keyword>